<dbReference type="InterPro" id="IPR003779">
    <property type="entry name" value="CMD-like"/>
</dbReference>
<feature type="domain" description="Carboxymuconolactone decarboxylase-like" evidence="2">
    <location>
        <begin position="42"/>
        <end position="118"/>
    </location>
</feature>
<dbReference type="PANTHER" id="PTHR33570:SF2">
    <property type="entry name" value="CARBOXYMUCONOLACTONE DECARBOXYLASE-LIKE DOMAIN-CONTAINING PROTEIN"/>
    <property type="match status" value="1"/>
</dbReference>
<keyword evidence="1" id="KW-0732">Signal</keyword>
<dbReference type="PROSITE" id="PS51318">
    <property type="entry name" value="TAT"/>
    <property type="match status" value="1"/>
</dbReference>
<evidence type="ECO:0000313" key="4">
    <source>
        <dbReference type="Proteomes" id="UP000430564"/>
    </source>
</evidence>
<dbReference type="SUPFAM" id="SSF69118">
    <property type="entry name" value="AhpD-like"/>
    <property type="match status" value="1"/>
</dbReference>
<organism evidence="3 4">
    <name type="scientific">Sutterella seckii</name>
    <dbReference type="NCBI Taxonomy" id="1944635"/>
    <lineage>
        <taxon>Bacteria</taxon>
        <taxon>Pseudomonadati</taxon>
        <taxon>Pseudomonadota</taxon>
        <taxon>Betaproteobacteria</taxon>
        <taxon>Burkholderiales</taxon>
        <taxon>Sutterellaceae</taxon>
        <taxon>Sutterella</taxon>
    </lineage>
</organism>
<protein>
    <submittedName>
        <fullName evidence="3">Carboxymuconolactone decarboxylase family protein</fullName>
    </submittedName>
</protein>
<feature type="domain" description="Carboxymuconolactone decarboxylase-like" evidence="2">
    <location>
        <begin position="175"/>
        <end position="255"/>
    </location>
</feature>
<dbReference type="InterPro" id="IPR052512">
    <property type="entry name" value="4CMD/NDH-1_regulator"/>
</dbReference>
<gene>
    <name evidence="3" type="ORF">GBM95_04055</name>
</gene>
<accession>A0A6I1EMM9</accession>
<feature type="chain" id="PRO_5026013595" evidence="1">
    <location>
        <begin position="30"/>
        <end position="260"/>
    </location>
</feature>
<proteinExistence type="predicted"/>
<comment type="caution">
    <text evidence="3">The sequence shown here is derived from an EMBL/GenBank/DDBJ whole genome shotgun (WGS) entry which is preliminary data.</text>
</comment>
<dbReference type="Proteomes" id="UP000430564">
    <property type="component" value="Unassembled WGS sequence"/>
</dbReference>
<reference evidence="3 4" key="1">
    <citation type="submission" date="2019-10" db="EMBL/GenBank/DDBJ databases">
        <title>Genome diversity of Sutterella seckii.</title>
        <authorList>
            <person name="Chaplin A.V."/>
            <person name="Sokolova S.R."/>
            <person name="Mosin K.A."/>
            <person name="Ivanova E.L."/>
            <person name="Kochetkova T.O."/>
            <person name="Goltsov A.Y."/>
            <person name="Trofimov D.Y."/>
            <person name="Efimov B.A."/>
        </authorList>
    </citation>
    <scope>NUCLEOTIDE SEQUENCE [LARGE SCALE GENOMIC DNA]</scope>
    <source>
        <strain evidence="3 4">ASD393</strain>
    </source>
</reference>
<dbReference type="GO" id="GO:0051920">
    <property type="term" value="F:peroxiredoxin activity"/>
    <property type="evidence" value="ECO:0007669"/>
    <property type="project" value="InterPro"/>
</dbReference>
<dbReference type="InterPro" id="IPR029032">
    <property type="entry name" value="AhpD-like"/>
</dbReference>
<dbReference type="Pfam" id="PF02627">
    <property type="entry name" value="CMD"/>
    <property type="match status" value="2"/>
</dbReference>
<evidence type="ECO:0000256" key="1">
    <source>
        <dbReference type="SAM" id="SignalP"/>
    </source>
</evidence>
<dbReference type="PANTHER" id="PTHR33570">
    <property type="entry name" value="4-CARBOXYMUCONOLACTONE DECARBOXYLASE FAMILY PROTEIN"/>
    <property type="match status" value="1"/>
</dbReference>
<sequence length="260" mass="27609">MHSILSRRKVLSSAAAAAGAFAAGAPARAETNPSPDPDADAVLARMTKLSERGASLPLKSRHLVMLATLSAIGLPEHVESAVKAALRDGLTPAEVKEAFYQTTPYVGFARVSSVLRSANKALSESGVKLPIPSEGTVTDETRFAEGFQVQSGIFGDAIRRMHESAPESQKALLVRDLTGWCFGDYYTRKALDLRERELITFSAIVALGGCEAQVRAHVNGNVAVGAVKQNLVDALEVGLPFLGFPRTLNALAVVNDVLKD</sequence>
<dbReference type="AlphaFoldDB" id="A0A6I1EMM9"/>
<evidence type="ECO:0000313" key="3">
    <source>
        <dbReference type="EMBL" id="KAB7661767.1"/>
    </source>
</evidence>
<dbReference type="RefSeq" id="WP_152157912.1">
    <property type="nucleotide sequence ID" value="NZ_WEHX01000015.1"/>
</dbReference>
<dbReference type="Gene3D" id="1.20.1290.10">
    <property type="entry name" value="AhpD-like"/>
    <property type="match status" value="1"/>
</dbReference>
<dbReference type="EMBL" id="WEHX01000015">
    <property type="protein sequence ID" value="KAB7661767.1"/>
    <property type="molecule type" value="Genomic_DNA"/>
</dbReference>
<name>A0A6I1EMM9_9BURK</name>
<evidence type="ECO:0000259" key="2">
    <source>
        <dbReference type="Pfam" id="PF02627"/>
    </source>
</evidence>
<feature type="signal peptide" evidence="1">
    <location>
        <begin position="1"/>
        <end position="29"/>
    </location>
</feature>
<dbReference type="OrthoDB" id="9801400at2"/>
<dbReference type="InterPro" id="IPR006311">
    <property type="entry name" value="TAT_signal"/>
</dbReference>